<dbReference type="InterPro" id="IPR009010">
    <property type="entry name" value="Asp_de-COase-like_dom_sf"/>
</dbReference>
<dbReference type="SUPFAM" id="SSF53706">
    <property type="entry name" value="Formate dehydrogenase/DMSO reductase, domains 1-3"/>
    <property type="match status" value="1"/>
</dbReference>
<dbReference type="GO" id="GO:0030151">
    <property type="term" value="F:molybdenum ion binding"/>
    <property type="evidence" value="ECO:0007669"/>
    <property type="project" value="InterPro"/>
</dbReference>
<comment type="cofactor">
    <cofactor evidence="1">
        <name>Mo-bis(molybdopterin guanine dinucleotide)</name>
        <dbReference type="ChEBI" id="CHEBI:60539"/>
    </cofactor>
</comment>
<feature type="domain" description="Molybdopterin oxidoreductase" evidence="14">
    <location>
        <begin position="4"/>
        <end position="385"/>
    </location>
</feature>
<keyword evidence="13" id="KW-0472">Membrane</keyword>
<comment type="cofactor">
    <cofactor evidence="2">
        <name>[4Fe-4S] cluster</name>
        <dbReference type="ChEBI" id="CHEBI:49883"/>
    </cofactor>
</comment>
<evidence type="ECO:0000256" key="1">
    <source>
        <dbReference type="ARBA" id="ARBA00001942"/>
    </source>
</evidence>
<evidence type="ECO:0000256" key="7">
    <source>
        <dbReference type="ARBA" id="ARBA00022505"/>
    </source>
</evidence>
<dbReference type="Gene3D" id="2.40.40.20">
    <property type="match status" value="1"/>
</dbReference>
<dbReference type="EMBL" id="DAAWFR010000004">
    <property type="protein sequence ID" value="HAF7694865.1"/>
    <property type="molecule type" value="Genomic_DNA"/>
</dbReference>
<keyword evidence="7" id="KW-0500">Molybdenum</keyword>
<name>A0A752R4Y5_SALTM</name>
<keyword evidence="5" id="KW-1003">Cell membrane</keyword>
<dbReference type="FunFam" id="3.40.50.740:FF:000022">
    <property type="entry name" value="Anaerobic dimethyl sulfoxide reductase subunit A"/>
    <property type="match status" value="1"/>
</dbReference>
<dbReference type="PANTHER" id="PTHR43742:SF8">
    <property type="entry name" value="ANAEROBIC DIMETHYL SULFOXIDE REDUCTASE, SUBUNIT A"/>
    <property type="match status" value="1"/>
</dbReference>
<gene>
    <name evidence="16" type="ORF">G9313_001490</name>
</gene>
<keyword evidence="12" id="KW-0411">Iron-sulfur</keyword>
<dbReference type="PROSITE" id="PS00490">
    <property type="entry name" value="MOLYBDOPTERIN_PROK_2"/>
    <property type="match status" value="1"/>
</dbReference>
<dbReference type="GO" id="GO:0009055">
    <property type="term" value="F:electron transfer activity"/>
    <property type="evidence" value="ECO:0007669"/>
    <property type="project" value="TreeGrafter"/>
</dbReference>
<dbReference type="Gene3D" id="3.40.228.10">
    <property type="entry name" value="Dimethylsulfoxide Reductase, domain 2"/>
    <property type="match status" value="1"/>
</dbReference>
<evidence type="ECO:0000259" key="14">
    <source>
        <dbReference type="Pfam" id="PF00384"/>
    </source>
</evidence>
<proteinExistence type="inferred from homology"/>
<dbReference type="GO" id="GO:0030288">
    <property type="term" value="C:outer membrane-bounded periplasmic space"/>
    <property type="evidence" value="ECO:0007669"/>
    <property type="project" value="TreeGrafter"/>
</dbReference>
<dbReference type="Gene3D" id="3.40.50.740">
    <property type="match status" value="1"/>
</dbReference>
<dbReference type="InterPro" id="IPR050612">
    <property type="entry name" value="Prok_Mopterin_Oxidored"/>
</dbReference>
<comment type="similarity">
    <text evidence="4">Belongs to the prokaryotic molybdopterin-containing oxidoreductase family.</text>
</comment>
<evidence type="ECO:0000256" key="3">
    <source>
        <dbReference type="ARBA" id="ARBA00004413"/>
    </source>
</evidence>
<organism evidence="16">
    <name type="scientific">Salmonella typhimurium</name>
    <dbReference type="NCBI Taxonomy" id="90371"/>
    <lineage>
        <taxon>Bacteria</taxon>
        <taxon>Pseudomonadati</taxon>
        <taxon>Pseudomonadota</taxon>
        <taxon>Gammaproteobacteria</taxon>
        <taxon>Enterobacterales</taxon>
        <taxon>Enterobacteriaceae</taxon>
        <taxon>Salmonella</taxon>
    </lineage>
</organism>
<dbReference type="GO" id="GO:0009061">
    <property type="term" value="P:anaerobic respiration"/>
    <property type="evidence" value="ECO:0007669"/>
    <property type="project" value="TreeGrafter"/>
</dbReference>
<evidence type="ECO:0000313" key="16">
    <source>
        <dbReference type="EMBL" id="HAF7694865.1"/>
    </source>
</evidence>
<evidence type="ECO:0000256" key="12">
    <source>
        <dbReference type="ARBA" id="ARBA00023014"/>
    </source>
</evidence>
<dbReference type="Pfam" id="PF01568">
    <property type="entry name" value="Molydop_binding"/>
    <property type="match status" value="1"/>
</dbReference>
<evidence type="ECO:0000256" key="8">
    <source>
        <dbReference type="ARBA" id="ARBA00022723"/>
    </source>
</evidence>
<keyword evidence="6" id="KW-0004">4Fe-4S</keyword>
<dbReference type="InterPro" id="IPR006657">
    <property type="entry name" value="MoPterin_dinucl-bd_dom"/>
</dbReference>
<evidence type="ECO:0000259" key="15">
    <source>
        <dbReference type="Pfam" id="PF01568"/>
    </source>
</evidence>
<dbReference type="FunFam" id="2.40.40.20:FF:000010">
    <property type="entry name" value="Anaerobic dimethyl sulfoxide reductase subunit A"/>
    <property type="match status" value="1"/>
</dbReference>
<evidence type="ECO:0000256" key="5">
    <source>
        <dbReference type="ARBA" id="ARBA00022475"/>
    </source>
</evidence>
<evidence type="ECO:0000256" key="13">
    <source>
        <dbReference type="ARBA" id="ARBA00023136"/>
    </source>
</evidence>
<reference evidence="16" key="2">
    <citation type="submission" date="2018-07" db="EMBL/GenBank/DDBJ databases">
        <authorList>
            <consortium name="NCBI Pathogen Detection Project"/>
        </authorList>
    </citation>
    <scope>NUCLEOTIDE SEQUENCE</scope>
    <source>
        <strain evidence="16">1724</strain>
    </source>
</reference>
<dbReference type="PANTHER" id="PTHR43742">
    <property type="entry name" value="TRIMETHYLAMINE-N-OXIDE REDUCTASE"/>
    <property type="match status" value="1"/>
</dbReference>
<evidence type="ECO:0000256" key="2">
    <source>
        <dbReference type="ARBA" id="ARBA00001966"/>
    </source>
</evidence>
<dbReference type="InterPro" id="IPR011888">
    <property type="entry name" value="Anaer_DMSO_reductase"/>
</dbReference>
<dbReference type="GO" id="GO:0043546">
    <property type="term" value="F:molybdopterin cofactor binding"/>
    <property type="evidence" value="ECO:0007669"/>
    <property type="project" value="InterPro"/>
</dbReference>
<dbReference type="GO" id="GO:0051539">
    <property type="term" value="F:4 iron, 4 sulfur cluster binding"/>
    <property type="evidence" value="ECO:0007669"/>
    <property type="project" value="UniProtKB-KW"/>
</dbReference>
<keyword evidence="8" id="KW-0479">Metal-binding</keyword>
<evidence type="ECO:0000256" key="11">
    <source>
        <dbReference type="ARBA" id="ARBA00023004"/>
    </source>
</evidence>
<feature type="domain" description="Molybdopterin dinucleotide-binding" evidence="15">
    <location>
        <begin position="508"/>
        <end position="619"/>
    </location>
</feature>
<reference evidence="16" key="1">
    <citation type="journal article" date="2018" name="Genome Biol.">
        <title>SKESA: strategic k-mer extension for scrupulous assemblies.</title>
        <authorList>
            <person name="Souvorov A."/>
            <person name="Agarwala R."/>
            <person name="Lipman D.J."/>
        </authorList>
    </citation>
    <scope>NUCLEOTIDE SEQUENCE</scope>
    <source>
        <strain evidence="16">1724</strain>
    </source>
</reference>
<dbReference type="GO" id="GO:0005886">
    <property type="term" value="C:plasma membrane"/>
    <property type="evidence" value="ECO:0007669"/>
    <property type="project" value="UniProtKB-SubCell"/>
</dbReference>
<keyword evidence="10" id="KW-0560">Oxidoreductase</keyword>
<dbReference type="GO" id="GO:0009389">
    <property type="term" value="F:dimethyl sulfoxide reductase activity"/>
    <property type="evidence" value="ECO:0007669"/>
    <property type="project" value="InterPro"/>
</dbReference>
<comment type="subcellular location">
    <subcellularLocation>
        <location evidence="3">Cell membrane</location>
        <topology evidence="3">Peripheral membrane protein</topology>
        <orientation evidence="3">Cytoplasmic side</orientation>
    </subcellularLocation>
</comment>
<evidence type="ECO:0000256" key="9">
    <source>
        <dbReference type="ARBA" id="ARBA00022729"/>
    </source>
</evidence>
<dbReference type="CDD" id="cd02794">
    <property type="entry name" value="MopB_CT_DmsA-EC"/>
    <property type="match status" value="1"/>
</dbReference>
<dbReference type="NCBIfam" id="TIGR02166">
    <property type="entry name" value="dmsA_ynfE"/>
    <property type="match status" value="1"/>
</dbReference>
<keyword evidence="11" id="KW-0408">Iron</keyword>
<dbReference type="AlphaFoldDB" id="A0A752R4Y5"/>
<evidence type="ECO:0000256" key="10">
    <source>
        <dbReference type="ARBA" id="ARBA00023002"/>
    </source>
</evidence>
<accession>A0A752R4Y5</accession>
<comment type="caution">
    <text evidence="16">The sequence shown here is derived from an EMBL/GenBank/DDBJ whole genome shotgun (WGS) entry which is preliminary data.</text>
</comment>
<sequence>LLNLTGGYLNYHNTYSTAQIATATPYTHGDYVGSHFTQIAHSDLVVLFGLNLSETRMSGGGQVEELRRALETSKARVIIIDPRYTDSVITEHAEWLPIRPTTDAALVAGIAHTLITEQLLDEALVNRYCVGYDRSTLPDTAAPNASYKDYVLGTGDDGIAKTPEWAADITGIPATRIRQLAREIASARACYICQGWGPQRHANGEQTVRAIQTLPALTGHFGRPGTNNGNWPYGTPYGVPLLPVGKNPITTSIPCYLWTDAIQHPEKMTATTMGVKGADRLKTGIKLFFNQAGNTLLNQHGETNRTRQILADESLCETIIVIENHMTPSAMYADLLLPETSYLEAEDLVDSSYAAGSHNYMIAIQKTVKPMWEVRSTYDICADIAGHLGLREQYTEGRTQAQWAEMHYQQIREKRPYLPEWSVAKEMGVIDQRIATEQQSLAFADFRADAEANPLSTPSGKIEIYSQALADLAQTWTLPEGERIPALPEFCPAKESHLNKALTAKYPLQLSGFHTKGHTHSTYSNVLMLHEAVPDEVWINPIDASARQLKSGDRVHVFNDRGVVELPCKVTQRILPGVAAMPQGAWTRLDGNGVDVGGCINTLTSHHPSPLAKGNPQHTNLVEIKRA</sequence>
<keyword evidence="9" id="KW-0732">Signal</keyword>
<dbReference type="SUPFAM" id="SSF50692">
    <property type="entry name" value="ADC-like"/>
    <property type="match status" value="1"/>
</dbReference>
<dbReference type="FunFam" id="3.40.228.10:FF:000004">
    <property type="entry name" value="Dimethyl sulfoxide reductase subunit A"/>
    <property type="match status" value="1"/>
</dbReference>
<evidence type="ECO:0000256" key="6">
    <source>
        <dbReference type="ARBA" id="ARBA00022485"/>
    </source>
</evidence>
<dbReference type="InterPro" id="IPR006656">
    <property type="entry name" value="Mopterin_OxRdtase"/>
</dbReference>
<dbReference type="Pfam" id="PF00384">
    <property type="entry name" value="Molybdopterin"/>
    <property type="match status" value="1"/>
</dbReference>
<feature type="non-terminal residue" evidence="16">
    <location>
        <position position="1"/>
    </location>
</feature>
<evidence type="ECO:0000256" key="4">
    <source>
        <dbReference type="ARBA" id="ARBA00010312"/>
    </source>
</evidence>
<protein>
    <submittedName>
        <fullName evidence="16">Molybdopterin-dependent oxidoreductase</fullName>
    </submittedName>
</protein>
<dbReference type="InterPro" id="IPR006655">
    <property type="entry name" value="Mopterin_OxRdtase_prok_CS"/>
</dbReference>